<dbReference type="InterPro" id="IPR000387">
    <property type="entry name" value="Tyr_Pase_dom"/>
</dbReference>
<dbReference type="InterPro" id="IPR029021">
    <property type="entry name" value="Prot-tyrosine_phosphatase-like"/>
</dbReference>
<feature type="domain" description="Tyrosine specific protein phosphatases" evidence="3">
    <location>
        <begin position="106"/>
        <end position="152"/>
    </location>
</feature>
<dbReference type="KEGG" id="kab:B7C62_12335"/>
<evidence type="ECO:0000313" key="5">
    <source>
        <dbReference type="Proteomes" id="UP000192251"/>
    </source>
</evidence>
<dbReference type="AlphaFoldDB" id="A0ABC8C3J0"/>
<comment type="similarity">
    <text evidence="1">Belongs to the protein-tyrosine phosphatase family.</text>
</comment>
<feature type="region of interest" description="Disordered" evidence="2">
    <location>
        <begin position="263"/>
        <end position="286"/>
    </location>
</feature>
<name>A0ABC8C3J0_9ACTN</name>
<organism evidence="4 5">
    <name type="scientific">Kitasatospora albolonga</name>
    <dbReference type="NCBI Taxonomy" id="68173"/>
    <lineage>
        <taxon>Bacteria</taxon>
        <taxon>Bacillati</taxon>
        <taxon>Actinomycetota</taxon>
        <taxon>Actinomycetes</taxon>
        <taxon>Kitasatosporales</taxon>
        <taxon>Streptomycetaceae</taxon>
        <taxon>Kitasatospora</taxon>
    </lineage>
</organism>
<dbReference type="Pfam" id="PF13350">
    <property type="entry name" value="Y_phosphatase3"/>
    <property type="match status" value="1"/>
</dbReference>
<dbReference type="PROSITE" id="PS00383">
    <property type="entry name" value="TYR_PHOSPHATASE_1"/>
    <property type="match status" value="1"/>
</dbReference>
<gene>
    <name evidence="4" type="ORF">B7C62_12335</name>
</gene>
<protein>
    <recommendedName>
        <fullName evidence="3">Tyrosine specific protein phosphatases domain-containing protein</fullName>
    </recommendedName>
</protein>
<dbReference type="SUPFAM" id="SSF52799">
    <property type="entry name" value="(Phosphotyrosine protein) phosphatases II"/>
    <property type="match status" value="1"/>
</dbReference>
<dbReference type="PANTHER" id="PTHR31126">
    <property type="entry name" value="TYROSINE-PROTEIN PHOSPHATASE"/>
    <property type="match status" value="1"/>
</dbReference>
<dbReference type="EMBL" id="CP020563">
    <property type="protein sequence ID" value="ARF77125.1"/>
    <property type="molecule type" value="Genomic_DNA"/>
</dbReference>
<dbReference type="InterPro" id="IPR026893">
    <property type="entry name" value="Tyr/Ser_Pase_IphP-type"/>
</dbReference>
<keyword evidence="5" id="KW-1185">Reference proteome</keyword>
<dbReference type="Gene3D" id="3.90.190.10">
    <property type="entry name" value="Protein tyrosine phosphatase superfamily"/>
    <property type="match status" value="1"/>
</dbReference>
<sequence>MPALSVDLLNFRDAALAADPGGTRVRRGALYRSAQPFPAAGPRTADGLRAAGVRTVIDLRGAGERRPGDWQALRGTGIEIVEAPLEAAGEAVRGELAALRTDADLGRFYASLAAAAPDALAAAVGAAARPGAVLVHCAAGKDRTGLLTALLLELLGAPDESIADDYVRTADELPSVLAALADRVGAVPLNRLPGGGTREGAGTPGGPVIPAPLLAAPRAAILTFLRLTREHHGGAGPFLRGCGVPDAVIEEFREKAGCATTGLDEAGREKAGRASAGRAPVALPGR</sequence>
<accession>A0ABC8C3J0</accession>
<evidence type="ECO:0000259" key="3">
    <source>
        <dbReference type="PROSITE" id="PS50056"/>
    </source>
</evidence>
<reference evidence="4 5" key="1">
    <citation type="submission" date="2017-04" db="EMBL/GenBank/DDBJ databases">
        <title>The complete genome sequence of Streptomyces albolongus YIM 101047, the producer of novel bafilomycins and novel odoriferous sesquiterpenoids.</title>
        <authorList>
            <person name="Yin M."/>
            <person name="Jiang Y."/>
        </authorList>
    </citation>
    <scope>NUCLEOTIDE SEQUENCE [LARGE SCALE GENOMIC DNA]</scope>
    <source>
        <strain evidence="4 5">YIM 101047</strain>
    </source>
</reference>
<dbReference type="Proteomes" id="UP000192251">
    <property type="component" value="Chromosome"/>
</dbReference>
<evidence type="ECO:0000256" key="2">
    <source>
        <dbReference type="SAM" id="MobiDB-lite"/>
    </source>
</evidence>
<proteinExistence type="inferred from homology"/>
<dbReference type="InterPro" id="IPR016130">
    <property type="entry name" value="Tyr_Pase_AS"/>
</dbReference>
<dbReference type="PANTHER" id="PTHR31126:SF1">
    <property type="entry name" value="TYROSINE SPECIFIC PROTEIN PHOSPHATASES DOMAIN-CONTAINING PROTEIN"/>
    <property type="match status" value="1"/>
</dbReference>
<evidence type="ECO:0000313" key="4">
    <source>
        <dbReference type="EMBL" id="ARF77125.1"/>
    </source>
</evidence>
<dbReference type="PROSITE" id="PS50056">
    <property type="entry name" value="TYR_PHOSPHATASE_2"/>
    <property type="match status" value="1"/>
</dbReference>
<evidence type="ECO:0000256" key="1">
    <source>
        <dbReference type="ARBA" id="ARBA00009580"/>
    </source>
</evidence>
<dbReference type="RefSeq" id="WP_084753561.1">
    <property type="nucleotide sequence ID" value="NZ_CP020563.1"/>
</dbReference>